<keyword evidence="3 6" id="KW-0812">Transmembrane</keyword>
<accession>A0A9J6ZCX3</accession>
<name>A0A9J6ZCX3_9BACL</name>
<reference evidence="8" key="1">
    <citation type="submission" date="2022-05" db="EMBL/GenBank/DDBJ databases">
        <title>Novel bacterial taxa in a minimal lignocellulolytic consortium and its capacity to transform plastics disclosed by genome-resolved metagenomics.</title>
        <authorList>
            <person name="Rodriguez C.A.D."/>
            <person name="Diaz-Garcia L."/>
            <person name="Herrera K."/>
            <person name="Tarazona N.A."/>
            <person name="Sproer C."/>
            <person name="Overmann J."/>
            <person name="Jimenez D.J."/>
        </authorList>
    </citation>
    <scope>NUCLEOTIDE SEQUENCE</scope>
    <source>
        <strain evidence="8">MAG5</strain>
    </source>
</reference>
<dbReference type="PANTHER" id="PTHR40064">
    <property type="entry name" value="MEMBRANE PROTEIN-RELATED"/>
    <property type="match status" value="1"/>
</dbReference>
<dbReference type="KEGG" id="plig:NAG76_19475"/>
<proteinExistence type="predicted"/>
<dbReference type="Proteomes" id="UP001056756">
    <property type="component" value="Chromosome"/>
</dbReference>
<evidence type="ECO:0000256" key="5">
    <source>
        <dbReference type="ARBA" id="ARBA00023136"/>
    </source>
</evidence>
<feature type="transmembrane region" description="Helical" evidence="6">
    <location>
        <begin position="138"/>
        <end position="160"/>
    </location>
</feature>
<feature type="domain" description="Putative aromatic acid exporter C-terminal" evidence="7">
    <location>
        <begin position="165"/>
        <end position="327"/>
    </location>
</feature>
<dbReference type="EMBL" id="CP097899">
    <property type="protein sequence ID" value="URN93979.1"/>
    <property type="molecule type" value="Genomic_DNA"/>
</dbReference>
<dbReference type="Pfam" id="PF06081">
    <property type="entry name" value="ArAE_1"/>
    <property type="match status" value="1"/>
</dbReference>
<evidence type="ECO:0000256" key="1">
    <source>
        <dbReference type="ARBA" id="ARBA00004651"/>
    </source>
</evidence>
<evidence type="ECO:0000256" key="4">
    <source>
        <dbReference type="ARBA" id="ARBA00022989"/>
    </source>
</evidence>
<dbReference type="Pfam" id="PF11728">
    <property type="entry name" value="ArAE_1_C"/>
    <property type="match status" value="1"/>
</dbReference>
<evidence type="ECO:0000259" key="7">
    <source>
        <dbReference type="Pfam" id="PF11728"/>
    </source>
</evidence>
<keyword evidence="4 6" id="KW-1133">Transmembrane helix</keyword>
<sequence length="348" mass="40025">MEFIIIIELFEYFLAKKRSSQMGIRIIKTAIATIIAIYLASYFDLKPALSAGILAILGVEVTRMKGITKTAERFLASVFGLGLASLIFVILGFYYWTVAIFILISFPILSRFNLKEGIVTSCVIVFHLYTFGEVTPALIWNEICLLLVGLGSATVINMVYMPKDDHSIQKLRAEIDEKYCLIFSKMAITLRDQTYIWSGEELLEVDAAIKKGSTLSIRSKENRFWEMEAYWSTYFEMRRQQLDSIDQMMEKVALINGHVEHSNHIADLLEQLGRDTRSEVYVGEVKDKLQALSQQFREMPLPLTRDEFEIRASLLMLMHEMNRYLDIAKRLKRKKEDTEKVLKVEGLG</sequence>
<evidence type="ECO:0000313" key="9">
    <source>
        <dbReference type="Proteomes" id="UP001056756"/>
    </source>
</evidence>
<dbReference type="AlphaFoldDB" id="A0A9J6ZCX3"/>
<dbReference type="InterPro" id="IPR010343">
    <property type="entry name" value="ArAE_1"/>
</dbReference>
<dbReference type="InterPro" id="IPR021062">
    <property type="entry name" value="ArAE_1_C"/>
</dbReference>
<gene>
    <name evidence="8" type="ORF">NAG76_19475</name>
</gene>
<dbReference type="PANTHER" id="PTHR40064:SF1">
    <property type="entry name" value="MEMBRANE PROTEIN"/>
    <property type="match status" value="1"/>
</dbReference>
<protein>
    <submittedName>
        <fullName evidence="8">Aromatic acid exporter family protein</fullName>
    </submittedName>
</protein>
<keyword evidence="5 6" id="KW-0472">Membrane</keyword>
<evidence type="ECO:0000256" key="6">
    <source>
        <dbReference type="SAM" id="Phobius"/>
    </source>
</evidence>
<dbReference type="GO" id="GO:0005886">
    <property type="term" value="C:plasma membrane"/>
    <property type="evidence" value="ECO:0007669"/>
    <property type="project" value="UniProtKB-SubCell"/>
</dbReference>
<organism evidence="8 9">
    <name type="scientific">Candidatus Pristimantibacillus lignocellulolyticus</name>
    <dbReference type="NCBI Taxonomy" id="2994561"/>
    <lineage>
        <taxon>Bacteria</taxon>
        <taxon>Bacillati</taxon>
        <taxon>Bacillota</taxon>
        <taxon>Bacilli</taxon>
        <taxon>Bacillales</taxon>
        <taxon>Paenibacillaceae</taxon>
        <taxon>Candidatus Pristimantibacillus</taxon>
    </lineage>
</organism>
<evidence type="ECO:0000313" key="8">
    <source>
        <dbReference type="EMBL" id="URN93979.1"/>
    </source>
</evidence>
<dbReference type="Gene3D" id="1.20.120.940">
    <property type="entry name" value="Putative aromatic acid exporter, C-terminal domain"/>
    <property type="match status" value="1"/>
</dbReference>
<keyword evidence="2" id="KW-1003">Cell membrane</keyword>
<dbReference type="InterPro" id="IPR038323">
    <property type="entry name" value="ArAE_1_C_sf"/>
</dbReference>
<feature type="transmembrane region" description="Helical" evidence="6">
    <location>
        <begin position="74"/>
        <end position="104"/>
    </location>
</feature>
<dbReference type="InterPro" id="IPR052984">
    <property type="entry name" value="UPF0421"/>
</dbReference>
<evidence type="ECO:0000256" key="2">
    <source>
        <dbReference type="ARBA" id="ARBA00022475"/>
    </source>
</evidence>
<feature type="transmembrane region" description="Helical" evidence="6">
    <location>
        <begin position="26"/>
        <end position="43"/>
    </location>
</feature>
<comment type="subcellular location">
    <subcellularLocation>
        <location evidence="1">Cell membrane</location>
        <topology evidence="1">Multi-pass membrane protein</topology>
    </subcellularLocation>
</comment>
<evidence type="ECO:0000256" key="3">
    <source>
        <dbReference type="ARBA" id="ARBA00022692"/>
    </source>
</evidence>